<evidence type="ECO:0000259" key="3">
    <source>
        <dbReference type="Pfam" id="PF00930"/>
    </source>
</evidence>
<dbReference type="PANTHER" id="PTHR11731">
    <property type="entry name" value="PROTEASE FAMILY S9B,C DIPEPTIDYL-PEPTIDASE IV-RELATED"/>
    <property type="match status" value="1"/>
</dbReference>
<reference evidence="4" key="2">
    <citation type="submission" date="2020-10" db="EMBL/GenBank/DDBJ databases">
        <title>Mucilaginibacter sp. nov., isolated from soil.</title>
        <authorList>
            <person name="Jeon C.O."/>
        </authorList>
    </citation>
    <scope>NUCLEOTIDE SEQUENCE</scope>
    <source>
        <strain evidence="4">R11</strain>
    </source>
</reference>
<protein>
    <submittedName>
        <fullName evidence="4">Prolyl oligopeptidase family serine peptidase</fullName>
    </submittedName>
</protein>
<dbReference type="GO" id="GO:0006508">
    <property type="term" value="P:proteolysis"/>
    <property type="evidence" value="ECO:0007669"/>
    <property type="project" value="InterPro"/>
</dbReference>
<feature type="domain" description="Peptidase S9 prolyl oligopeptidase catalytic" evidence="2">
    <location>
        <begin position="523"/>
        <end position="717"/>
    </location>
</feature>
<evidence type="ECO:0000313" key="5">
    <source>
        <dbReference type="Proteomes" id="UP000638732"/>
    </source>
</evidence>
<dbReference type="InterPro" id="IPR050278">
    <property type="entry name" value="Serine_Prot_S9B/DPPIV"/>
</dbReference>
<dbReference type="SUPFAM" id="SSF53474">
    <property type="entry name" value="alpha/beta-Hydrolases"/>
    <property type="match status" value="1"/>
</dbReference>
<evidence type="ECO:0000259" key="2">
    <source>
        <dbReference type="Pfam" id="PF00326"/>
    </source>
</evidence>
<dbReference type="InterPro" id="IPR029058">
    <property type="entry name" value="AB_hydrolase_fold"/>
</dbReference>
<name>A0A966DTQ9_9SPHI</name>
<dbReference type="PANTHER" id="PTHR11731:SF193">
    <property type="entry name" value="DIPEPTIDYL PEPTIDASE 9"/>
    <property type="match status" value="1"/>
</dbReference>
<keyword evidence="1" id="KW-0732">Signal</keyword>
<dbReference type="Gene3D" id="3.40.50.1820">
    <property type="entry name" value="alpha/beta hydrolase"/>
    <property type="match status" value="1"/>
</dbReference>
<dbReference type="InterPro" id="IPR001375">
    <property type="entry name" value="Peptidase_S9_cat"/>
</dbReference>
<reference evidence="4" key="1">
    <citation type="submission" date="2020-01" db="EMBL/GenBank/DDBJ databases">
        <authorList>
            <person name="Seo Y.L."/>
        </authorList>
    </citation>
    <scope>NUCLEOTIDE SEQUENCE</scope>
    <source>
        <strain evidence="4">R11</strain>
    </source>
</reference>
<dbReference type="GO" id="GO:0008239">
    <property type="term" value="F:dipeptidyl-peptidase activity"/>
    <property type="evidence" value="ECO:0007669"/>
    <property type="project" value="TreeGrafter"/>
</dbReference>
<dbReference type="Pfam" id="PF00930">
    <property type="entry name" value="DPPIV_N"/>
    <property type="match status" value="1"/>
</dbReference>
<feature type="domain" description="Dipeptidylpeptidase IV N-terminal" evidence="3">
    <location>
        <begin position="82"/>
        <end position="430"/>
    </location>
</feature>
<organism evidence="4 5">
    <name type="scientific">Mucilaginibacter agri</name>
    <dbReference type="NCBI Taxonomy" id="2695265"/>
    <lineage>
        <taxon>Bacteria</taxon>
        <taxon>Pseudomonadati</taxon>
        <taxon>Bacteroidota</taxon>
        <taxon>Sphingobacteriia</taxon>
        <taxon>Sphingobacteriales</taxon>
        <taxon>Sphingobacteriaceae</taxon>
        <taxon>Mucilaginibacter</taxon>
    </lineage>
</organism>
<dbReference type="AlphaFoldDB" id="A0A966DTQ9"/>
<dbReference type="SUPFAM" id="SSF82171">
    <property type="entry name" value="DPP6 N-terminal domain-like"/>
    <property type="match status" value="1"/>
</dbReference>
<gene>
    <name evidence="4" type="ORF">GSY63_09590</name>
</gene>
<accession>A0A966DTQ9</accession>
<dbReference type="Gene3D" id="2.140.10.30">
    <property type="entry name" value="Dipeptidylpeptidase IV, N-terminal domain"/>
    <property type="match status" value="1"/>
</dbReference>
<dbReference type="Pfam" id="PF00326">
    <property type="entry name" value="Peptidase_S9"/>
    <property type="match status" value="1"/>
</dbReference>
<comment type="caution">
    <text evidence="4">The sequence shown here is derived from an EMBL/GenBank/DDBJ whole genome shotgun (WGS) entry which is preliminary data.</text>
</comment>
<keyword evidence="5" id="KW-1185">Reference proteome</keyword>
<proteinExistence type="predicted"/>
<dbReference type="Proteomes" id="UP000638732">
    <property type="component" value="Unassembled WGS sequence"/>
</dbReference>
<feature type="chain" id="PRO_5037582604" evidence="1">
    <location>
        <begin position="26"/>
        <end position="724"/>
    </location>
</feature>
<sequence>MNIKKCFTPAIALAFVMAVGNTANAQSDTQWTKDGYHYYDLKNGNIMIDDARDDAKATVLLSRSKLALKNNDTLKIRRFEVSADGKKILINNNTKKVWRRDTRGDYWLYDLTTNKLKQIGAARPVSSLMFAKISPDGNKVAYVSEHNLFVEDIATGATKQLTTDGTTRLINGTFDWAYEEELDCRDGFRWSPDSRSVAYWQIDARKIRNYLMLNTTDSVYSHVVPVEYPVSGTDPSACKVGVVNIATGKTNWMKVPGDAIQHYIPRMEWAGNSNELILQQLSRPQNESKIFICNVSNGIARLISTDKDKAWVEVKEEPIGWDWVNNYKSFIWASEKDGWKHLYKIDRDGQEKLLTKGDYDAISVSLIDEANGFIYFIASPENPMQRYLYRVKLDGSSTVPDRITPVDQPGTHGYEMSPNGKLALHNFSNIYTRPVSEVINIPQHQHISGSLIKVDPAAAKNKAEFFRVKTVDGIDIDGWMVKPTNFDPEKKYPVVFMVYGEPASQTVTDRFGASRNGLYKGSMADDGYIYISVDNRGAPAPRGREWRRSIYKNIGTLNIRDQAMAAKEILKWKYVDSSRIAVWGWSGGGSSTLNLMFQYPEIYKTGIAIAAVGNQLTYDNIYQERYMGVPTDADGRAPFVKGSPITYAKNLRGNLLYIHGTGDDNVHYDNAEQLINQLVKYNKQFQLMSYPNRTHAISEGEGTTEHLRTLFTQYLKEHCPPGGR</sequence>
<feature type="signal peptide" evidence="1">
    <location>
        <begin position="1"/>
        <end position="25"/>
    </location>
</feature>
<dbReference type="EMBL" id="WWEO01000041">
    <property type="protein sequence ID" value="NCD69607.1"/>
    <property type="molecule type" value="Genomic_DNA"/>
</dbReference>
<dbReference type="GO" id="GO:0008236">
    <property type="term" value="F:serine-type peptidase activity"/>
    <property type="evidence" value="ECO:0007669"/>
    <property type="project" value="InterPro"/>
</dbReference>
<evidence type="ECO:0000256" key="1">
    <source>
        <dbReference type="SAM" id="SignalP"/>
    </source>
</evidence>
<evidence type="ECO:0000313" key="4">
    <source>
        <dbReference type="EMBL" id="NCD69607.1"/>
    </source>
</evidence>
<dbReference type="InterPro" id="IPR002469">
    <property type="entry name" value="Peptidase_S9B_N"/>
</dbReference>